<sequence length="81" mass="9063">MQRLFWLDSMIPKRYQIPRTTPKSHLSPNVLIIIQATGRLTLDGLHALLAADHPWNWVSNSVTKSRLCPKATAAPFDAVGQ</sequence>
<keyword evidence="2" id="KW-1185">Reference proteome</keyword>
<dbReference type="Proteomes" id="UP000499080">
    <property type="component" value="Unassembled WGS sequence"/>
</dbReference>
<accession>A0A4Y2B9V2</accession>
<reference evidence="1 2" key="1">
    <citation type="journal article" date="2019" name="Sci. Rep.">
        <title>Orb-weaving spider Araneus ventricosus genome elucidates the spidroin gene catalogue.</title>
        <authorList>
            <person name="Kono N."/>
            <person name="Nakamura H."/>
            <person name="Ohtoshi R."/>
            <person name="Moran D.A.P."/>
            <person name="Shinohara A."/>
            <person name="Yoshida Y."/>
            <person name="Fujiwara M."/>
            <person name="Mori M."/>
            <person name="Tomita M."/>
            <person name="Arakawa K."/>
        </authorList>
    </citation>
    <scope>NUCLEOTIDE SEQUENCE [LARGE SCALE GENOMIC DNA]</scope>
</reference>
<proteinExistence type="predicted"/>
<organism evidence="1 2">
    <name type="scientific">Araneus ventricosus</name>
    <name type="common">Orbweaver spider</name>
    <name type="synonym">Epeira ventricosa</name>
    <dbReference type="NCBI Taxonomy" id="182803"/>
    <lineage>
        <taxon>Eukaryota</taxon>
        <taxon>Metazoa</taxon>
        <taxon>Ecdysozoa</taxon>
        <taxon>Arthropoda</taxon>
        <taxon>Chelicerata</taxon>
        <taxon>Arachnida</taxon>
        <taxon>Araneae</taxon>
        <taxon>Araneomorphae</taxon>
        <taxon>Entelegynae</taxon>
        <taxon>Araneoidea</taxon>
        <taxon>Araneidae</taxon>
        <taxon>Araneus</taxon>
    </lineage>
</organism>
<name>A0A4Y2B9V2_ARAVE</name>
<evidence type="ECO:0000313" key="2">
    <source>
        <dbReference type="Proteomes" id="UP000499080"/>
    </source>
</evidence>
<gene>
    <name evidence="1" type="ORF">AVEN_255259_1</name>
</gene>
<evidence type="ECO:0000313" key="1">
    <source>
        <dbReference type="EMBL" id="GBL89132.1"/>
    </source>
</evidence>
<protein>
    <submittedName>
        <fullName evidence="1">Uncharacterized protein</fullName>
    </submittedName>
</protein>
<dbReference type="EMBL" id="BGPR01000063">
    <property type="protein sequence ID" value="GBL89132.1"/>
    <property type="molecule type" value="Genomic_DNA"/>
</dbReference>
<dbReference type="AlphaFoldDB" id="A0A4Y2B9V2"/>
<comment type="caution">
    <text evidence="1">The sequence shown here is derived from an EMBL/GenBank/DDBJ whole genome shotgun (WGS) entry which is preliminary data.</text>
</comment>